<keyword evidence="6" id="KW-0931">ER-Golgi transport</keyword>
<evidence type="ECO:0000256" key="1">
    <source>
        <dbReference type="ARBA" id="ARBA00022448"/>
    </source>
</evidence>
<evidence type="ECO:0000313" key="13">
    <source>
        <dbReference type="Proteomes" id="UP001447188"/>
    </source>
</evidence>
<dbReference type="Gene3D" id="2.130.10.10">
    <property type="entry name" value="YVTN repeat-like/Quinoprotein amine dehydrogenase"/>
    <property type="match status" value="1"/>
</dbReference>
<keyword evidence="13" id="KW-1185">Reference proteome</keyword>
<evidence type="ECO:0000256" key="11">
    <source>
        <dbReference type="SAM" id="MobiDB-lite"/>
    </source>
</evidence>
<organism evidence="12 13">
    <name type="scientific">Discina gigas</name>
    <dbReference type="NCBI Taxonomy" id="1032678"/>
    <lineage>
        <taxon>Eukaryota</taxon>
        <taxon>Fungi</taxon>
        <taxon>Dikarya</taxon>
        <taxon>Ascomycota</taxon>
        <taxon>Pezizomycotina</taxon>
        <taxon>Pezizomycetes</taxon>
        <taxon>Pezizales</taxon>
        <taxon>Discinaceae</taxon>
        <taxon>Discina</taxon>
    </lineage>
</organism>
<dbReference type="InterPro" id="IPR015943">
    <property type="entry name" value="WD40/YVTN_repeat-like_dom_sf"/>
</dbReference>
<dbReference type="PANTHER" id="PTHR23284">
    <property type="entry name" value="PROLACTIN REGULATORY ELEMENT BINDING PROTEIN"/>
    <property type="match status" value="1"/>
</dbReference>
<protein>
    <recommendedName>
        <fullName evidence="10">Guanine nucleotide-exchange factor SEC12</fullName>
    </recommendedName>
</protein>
<proteinExistence type="inferred from homology"/>
<gene>
    <name evidence="12" type="ORF">Q9L58_001234</name>
</gene>
<comment type="caution">
    <text evidence="10">Lacks conserved residue(s) required for the propagation of feature annotation.</text>
</comment>
<comment type="function">
    <text evidence="10">Guanine nucleotide-exchange factor (GEF) required for the formation or budding of transport vesicles from the ER.</text>
</comment>
<evidence type="ECO:0000256" key="6">
    <source>
        <dbReference type="ARBA" id="ARBA00022892"/>
    </source>
</evidence>
<accession>A0ABR3GUT8</accession>
<dbReference type="Proteomes" id="UP001447188">
    <property type="component" value="Unassembled WGS sequence"/>
</dbReference>
<keyword evidence="2 10" id="KW-0853">WD repeat</keyword>
<evidence type="ECO:0000256" key="8">
    <source>
        <dbReference type="ARBA" id="ARBA00022989"/>
    </source>
</evidence>
<feature type="compositionally biased region" description="Polar residues" evidence="11">
    <location>
        <begin position="482"/>
        <end position="497"/>
    </location>
</feature>
<dbReference type="SUPFAM" id="SSF50978">
    <property type="entry name" value="WD40 repeat-like"/>
    <property type="match status" value="1"/>
</dbReference>
<keyword evidence="8 10" id="KW-1133">Transmembrane helix</keyword>
<evidence type="ECO:0000256" key="10">
    <source>
        <dbReference type="RuleBase" id="RU369019"/>
    </source>
</evidence>
<dbReference type="InterPro" id="IPR036322">
    <property type="entry name" value="WD40_repeat_dom_sf"/>
</dbReference>
<reference evidence="12 13" key="1">
    <citation type="submission" date="2024-02" db="EMBL/GenBank/DDBJ databases">
        <title>Discinaceae phylogenomics.</title>
        <authorList>
            <person name="Dirks A.C."/>
            <person name="James T.Y."/>
        </authorList>
    </citation>
    <scope>NUCLEOTIDE SEQUENCE [LARGE SCALE GENOMIC DNA]</scope>
    <source>
        <strain evidence="12 13">ACD0624</strain>
    </source>
</reference>
<keyword evidence="7 10" id="KW-0653">Protein transport</keyword>
<feature type="compositionally biased region" description="Low complexity" evidence="11">
    <location>
        <begin position="530"/>
        <end position="542"/>
    </location>
</feature>
<evidence type="ECO:0000256" key="4">
    <source>
        <dbReference type="ARBA" id="ARBA00022737"/>
    </source>
</evidence>
<comment type="similarity">
    <text evidence="10">Belongs to the WD repeat SEC12 family.</text>
</comment>
<evidence type="ECO:0000256" key="3">
    <source>
        <dbReference type="ARBA" id="ARBA00022692"/>
    </source>
</evidence>
<evidence type="ECO:0000256" key="7">
    <source>
        <dbReference type="ARBA" id="ARBA00022927"/>
    </source>
</evidence>
<keyword evidence="4 10" id="KW-0677">Repeat</keyword>
<feature type="transmembrane region" description="Helical" evidence="10">
    <location>
        <begin position="387"/>
        <end position="408"/>
    </location>
</feature>
<name>A0ABR3GUT8_9PEZI</name>
<feature type="region of interest" description="Disordered" evidence="11">
    <location>
        <begin position="482"/>
        <end position="542"/>
    </location>
</feature>
<dbReference type="InterPro" id="IPR045260">
    <property type="entry name" value="Sec12-like"/>
</dbReference>
<evidence type="ECO:0000256" key="2">
    <source>
        <dbReference type="ARBA" id="ARBA00022574"/>
    </source>
</evidence>
<keyword evidence="1 10" id="KW-0813">Transport</keyword>
<evidence type="ECO:0000313" key="12">
    <source>
        <dbReference type="EMBL" id="KAL0639667.1"/>
    </source>
</evidence>
<sequence>MSPSITSEKLTLTYPIFGAAFIDGDHLVVGGGGGEGRSGVGNKITLLAVSEPPTGKQPASDISIKVLSELELSKQEDAVMSLAVAPTPLSSSLSEKPSLISDLPESTGGTHRPVAVTWLALAGINSSESSQSSGKNDHFRVFHVATRASSSPTSISLSSKNQIFSSTTDVESYQRLLCSKGSLAAIASGGGLAPTAGSEIVVVGVPELDLKRRIRLPGKDEAADLDLSEEGELLAYCTAKDIFVTSANRKDDGEPRKLSWQSTSLIEGSLRSINFCGSQTRIVAVLNHPKRTGSELLLIDATGNGKILTRKKLHKNIKAVTGMDAISLGPHQQIIAVAGADQTVEILVVENGNIGTIKTFRDVHPFQITKVAFSPAPKSLSREGFGVIRLASTSIGNTVVVFTVPLVFGGDGRWCLFRGNSVAKQTIFSVLLSLIGVVIFAVVLQLMFEARAGLPLPMERNAILSRFNEVLGAKTVEVPAPESSSSMVLKESASGSGPSAIPREGMSVPESDLSMVLEDVEDGDGENGNTVVAEEVVTETLD</sequence>
<keyword evidence="9 10" id="KW-0472">Membrane</keyword>
<comment type="caution">
    <text evidence="12">The sequence shown here is derived from an EMBL/GenBank/DDBJ whole genome shotgun (WGS) entry which is preliminary data.</text>
</comment>
<comment type="subcellular location">
    <subcellularLocation>
        <location evidence="10">Endoplasmic reticulum membrane</location>
        <topology evidence="10">Single-pass type II membrane protein</topology>
    </subcellularLocation>
    <subcellularLocation>
        <location evidence="10">Golgi apparatus membrane</location>
        <topology evidence="10">Single-pass type II membrane protein</topology>
    </subcellularLocation>
</comment>
<evidence type="ECO:0000256" key="9">
    <source>
        <dbReference type="ARBA" id="ARBA00023136"/>
    </source>
</evidence>
<feature type="transmembrane region" description="Helical" evidence="10">
    <location>
        <begin position="428"/>
        <end position="448"/>
    </location>
</feature>
<keyword evidence="5 10" id="KW-0256">Endoplasmic reticulum</keyword>
<evidence type="ECO:0000256" key="5">
    <source>
        <dbReference type="ARBA" id="ARBA00022824"/>
    </source>
</evidence>
<dbReference type="PANTHER" id="PTHR23284:SF0">
    <property type="entry name" value="PROLACTIN REGULATORY ELEMENT-BINDING PROTEIN"/>
    <property type="match status" value="1"/>
</dbReference>
<keyword evidence="3 10" id="KW-0812">Transmembrane</keyword>
<dbReference type="EMBL" id="JBBBZM010000009">
    <property type="protein sequence ID" value="KAL0639667.1"/>
    <property type="molecule type" value="Genomic_DNA"/>
</dbReference>